<dbReference type="InterPro" id="IPR025664">
    <property type="entry name" value="Spore_III_AC/AD"/>
</dbReference>
<evidence type="ECO:0000313" key="3">
    <source>
        <dbReference type="Proteomes" id="UP000824209"/>
    </source>
</evidence>
<dbReference type="EMBL" id="DWYA01000060">
    <property type="protein sequence ID" value="HJB40206.1"/>
    <property type="molecule type" value="Genomic_DNA"/>
</dbReference>
<reference evidence="2" key="1">
    <citation type="journal article" date="2021" name="PeerJ">
        <title>Extensive microbial diversity within the chicken gut microbiome revealed by metagenomics and culture.</title>
        <authorList>
            <person name="Gilroy R."/>
            <person name="Ravi A."/>
            <person name="Getino M."/>
            <person name="Pursley I."/>
            <person name="Horton D.L."/>
            <person name="Alikhan N.F."/>
            <person name="Baker D."/>
            <person name="Gharbi K."/>
            <person name="Hall N."/>
            <person name="Watson M."/>
            <person name="Adriaenssens E.M."/>
            <person name="Foster-Nyarko E."/>
            <person name="Jarju S."/>
            <person name="Secka A."/>
            <person name="Antonio M."/>
            <person name="Oren A."/>
            <person name="Chaudhuri R.R."/>
            <person name="La Ragione R."/>
            <person name="Hildebrand F."/>
            <person name="Pallen M.J."/>
        </authorList>
    </citation>
    <scope>NUCLEOTIDE SEQUENCE</scope>
    <source>
        <strain evidence="2">ChiBcec8-14828</strain>
    </source>
</reference>
<keyword evidence="1" id="KW-1133">Transmembrane helix</keyword>
<name>A0A9D2S1U7_9FIRM</name>
<proteinExistence type="predicted"/>
<gene>
    <name evidence="2" type="ORF">H9943_07395</name>
</gene>
<evidence type="ECO:0000256" key="1">
    <source>
        <dbReference type="SAM" id="Phobius"/>
    </source>
</evidence>
<organism evidence="2 3">
    <name type="scientific">Candidatus Ruthenibacterium avium</name>
    <dbReference type="NCBI Taxonomy" id="2838751"/>
    <lineage>
        <taxon>Bacteria</taxon>
        <taxon>Bacillati</taxon>
        <taxon>Bacillota</taxon>
        <taxon>Clostridia</taxon>
        <taxon>Eubacteriales</taxon>
        <taxon>Oscillospiraceae</taxon>
        <taxon>Ruthenibacterium</taxon>
    </lineage>
</organism>
<feature type="transmembrane region" description="Helical" evidence="1">
    <location>
        <begin position="25"/>
        <end position="45"/>
    </location>
</feature>
<protein>
    <submittedName>
        <fullName evidence="2">Stage III sporulation AC/AD family protein</fullName>
    </submittedName>
</protein>
<sequence>MFKIAGLVVCAAVVVDLLKHYNSGYAILAALACCIAILVGTAHVLMPVIEQVQVFTEQAGGENLFYVLKTIGIAVISQCIQDLCAQAGQPALAGRVDFAGRVLMLAAALPLLRQAVSLVAGILTLS</sequence>
<accession>A0A9D2S1U7</accession>
<evidence type="ECO:0000313" key="2">
    <source>
        <dbReference type="EMBL" id="HJB40206.1"/>
    </source>
</evidence>
<dbReference type="Pfam" id="PF06686">
    <property type="entry name" value="SpoIIIAC"/>
    <property type="match status" value="2"/>
</dbReference>
<keyword evidence="1" id="KW-0812">Transmembrane</keyword>
<dbReference type="Proteomes" id="UP000824209">
    <property type="component" value="Unassembled WGS sequence"/>
</dbReference>
<comment type="caution">
    <text evidence="2">The sequence shown here is derived from an EMBL/GenBank/DDBJ whole genome shotgun (WGS) entry which is preliminary data.</text>
</comment>
<dbReference type="PROSITE" id="PS51257">
    <property type="entry name" value="PROKAR_LIPOPROTEIN"/>
    <property type="match status" value="1"/>
</dbReference>
<reference evidence="2" key="2">
    <citation type="submission" date="2021-04" db="EMBL/GenBank/DDBJ databases">
        <authorList>
            <person name="Gilroy R."/>
        </authorList>
    </citation>
    <scope>NUCLEOTIDE SEQUENCE</scope>
    <source>
        <strain evidence="2">ChiBcec8-14828</strain>
    </source>
</reference>
<dbReference type="AlphaFoldDB" id="A0A9D2S1U7"/>
<keyword evidence="1" id="KW-0472">Membrane</keyword>